<evidence type="ECO:0000313" key="2">
    <source>
        <dbReference type="EMBL" id="QEX18479.1"/>
    </source>
</evidence>
<evidence type="ECO:0000256" key="1">
    <source>
        <dbReference type="SAM" id="MobiDB-lite"/>
    </source>
</evidence>
<evidence type="ECO:0000313" key="3">
    <source>
        <dbReference type="Proteomes" id="UP000326202"/>
    </source>
</evidence>
<accession>A0A5J6MM89</accession>
<protein>
    <submittedName>
        <fullName evidence="2">Uncharacterized protein</fullName>
    </submittedName>
</protein>
<proteinExistence type="predicted"/>
<name>A0A5J6MM89_9PROT</name>
<dbReference type="KEGG" id="htq:FRZ44_37860"/>
<dbReference type="Proteomes" id="UP000326202">
    <property type="component" value="Chromosome"/>
</dbReference>
<dbReference type="AlphaFoldDB" id="A0A5J6MM89"/>
<dbReference type="RefSeq" id="WP_151178633.1">
    <property type="nucleotide sequence ID" value="NZ_CP042906.1"/>
</dbReference>
<dbReference type="EMBL" id="CP042906">
    <property type="protein sequence ID" value="QEX18479.1"/>
    <property type="molecule type" value="Genomic_DNA"/>
</dbReference>
<reference evidence="2 3" key="1">
    <citation type="submission" date="2019-08" db="EMBL/GenBank/DDBJ databases">
        <title>Hyperibacter terrae gen. nov., sp. nov. and Hyperibacter viscosus sp. nov., two new members in the family Rhodospirillaceae isolated from the rhizosphere of Hypericum perforatum.</title>
        <authorList>
            <person name="Noviana Z."/>
        </authorList>
    </citation>
    <scope>NUCLEOTIDE SEQUENCE [LARGE SCALE GENOMIC DNA]</scope>
    <source>
        <strain evidence="2 3">R5913</strain>
    </source>
</reference>
<gene>
    <name evidence="2" type="ORF">FRZ44_37860</name>
</gene>
<keyword evidence="3" id="KW-1185">Reference proteome</keyword>
<sequence length="434" mass="44577">MSQATPTIGSGETGTSYRGLDNSGKSAANTAHKGASPPSYAEAGYTWTDDSADPLWYERKFKGGTVSDLANWPIIAEIDSSAAVTRPRIRRRILSKTAAYTATVADQGAFVLADPTSAAFTIKLPAASAALAGFAIGFRNDGTGNDLTVQRADATSDTVDGATSVAVAPGETLELVLDASTGWKIASGSGSADNKKVLVSGTDTTEGYIGAKLSGTSGVGVSTINGGSNEQVQFVLNIDGLTGESTFADDDQFAKQKASAGNRRKFTWANLKTAVAALFQAKLSYAKYSYTVSSGTSGGGGVAANAWTQLALNTEDSDPDGVGALSANRVTLAAGTYRVRGWCTFGPMLAAGVGFGIRLRNITDGTTVLVGGHSVGGSTGNIVMTTPLEGIFTVAGSKALELQYWCNSTSASLGAALTTGEVEVYRVLEFEKLA</sequence>
<organism evidence="2 3">
    <name type="scientific">Hypericibacter terrae</name>
    <dbReference type="NCBI Taxonomy" id="2602015"/>
    <lineage>
        <taxon>Bacteria</taxon>
        <taxon>Pseudomonadati</taxon>
        <taxon>Pseudomonadota</taxon>
        <taxon>Alphaproteobacteria</taxon>
        <taxon>Rhodospirillales</taxon>
        <taxon>Dongiaceae</taxon>
        <taxon>Hypericibacter</taxon>
    </lineage>
</organism>
<feature type="compositionally biased region" description="Polar residues" evidence="1">
    <location>
        <begin position="1"/>
        <end position="16"/>
    </location>
</feature>
<feature type="region of interest" description="Disordered" evidence="1">
    <location>
        <begin position="1"/>
        <end position="43"/>
    </location>
</feature>